<keyword evidence="6" id="KW-1185">Reference proteome</keyword>
<name>A0A368P8R7_9FLAO</name>
<feature type="signal peptide" evidence="3">
    <location>
        <begin position="1"/>
        <end position="20"/>
    </location>
</feature>
<dbReference type="InterPro" id="IPR036249">
    <property type="entry name" value="Thioredoxin-like_sf"/>
</dbReference>
<reference evidence="5 6" key="1">
    <citation type="submission" date="2018-07" db="EMBL/GenBank/DDBJ databases">
        <title>Oceanihabitans testaceum sp. nov., isolated from marine sediment.</title>
        <authorList>
            <person name="Li C.-M."/>
        </authorList>
    </citation>
    <scope>NUCLEOTIDE SEQUENCE [LARGE SCALE GENOMIC DNA]</scope>
    <source>
        <strain evidence="5 6">S9-10</strain>
    </source>
</reference>
<dbReference type="Gene3D" id="3.40.30.10">
    <property type="entry name" value="Glutaredoxin"/>
    <property type="match status" value="1"/>
</dbReference>
<dbReference type="InterPro" id="IPR013766">
    <property type="entry name" value="Thioredoxin_domain"/>
</dbReference>
<evidence type="ECO:0000259" key="4">
    <source>
        <dbReference type="PROSITE" id="PS51352"/>
    </source>
</evidence>
<evidence type="ECO:0000256" key="3">
    <source>
        <dbReference type="SAM" id="SignalP"/>
    </source>
</evidence>
<dbReference type="PANTHER" id="PTHR15337">
    <property type="entry name" value="ANTERIOR GRADIENT PROTEIN-RELATED"/>
    <property type="match status" value="1"/>
</dbReference>
<gene>
    <name evidence="5" type="ORF">DU428_04830</name>
</gene>
<organism evidence="5 6">
    <name type="scientific">Oceanihabitans sediminis</name>
    <dbReference type="NCBI Taxonomy" id="1812012"/>
    <lineage>
        <taxon>Bacteria</taxon>
        <taxon>Pseudomonadati</taxon>
        <taxon>Bacteroidota</taxon>
        <taxon>Flavobacteriia</taxon>
        <taxon>Flavobacteriales</taxon>
        <taxon>Flavobacteriaceae</taxon>
        <taxon>Oceanihabitans</taxon>
    </lineage>
</organism>
<keyword evidence="1 3" id="KW-0732">Signal</keyword>
<dbReference type="SUPFAM" id="SSF52833">
    <property type="entry name" value="Thioredoxin-like"/>
    <property type="match status" value="1"/>
</dbReference>
<comment type="caution">
    <text evidence="5">The sequence shown here is derived from an EMBL/GenBank/DDBJ whole genome shotgun (WGS) entry which is preliminary data.</text>
</comment>
<sequence length="182" mass="20992">MKNIILIFLLATFTIGSVAAQEINWVTLEQALELQKKTPKKIMVDMYTVWCGPCKMLDRNTFQNKDVAEYVNKNYYAVKFNAEGNEEVTFKGQKYTNPGYDPAKAKRRNSSHQLARLFQINAYPTIVYLDEKGELIAPIKGYQSPGQIELYLKMFASDDYKKLTTQEAFNEYYLAFKSSFKG</sequence>
<feature type="chain" id="PRO_5016570897" evidence="3">
    <location>
        <begin position="21"/>
        <end position="182"/>
    </location>
</feature>
<feature type="domain" description="Thioredoxin" evidence="4">
    <location>
        <begin position="4"/>
        <end position="157"/>
    </location>
</feature>
<dbReference type="InterPro" id="IPR017937">
    <property type="entry name" value="Thioredoxin_CS"/>
</dbReference>
<dbReference type="InterPro" id="IPR051099">
    <property type="entry name" value="AGR/TXD"/>
</dbReference>
<dbReference type="OrthoDB" id="9811036at2"/>
<protein>
    <submittedName>
        <fullName evidence="5">DUF255 domain-containing protein</fullName>
    </submittedName>
</protein>
<evidence type="ECO:0000313" key="5">
    <source>
        <dbReference type="EMBL" id="RCU58700.1"/>
    </source>
</evidence>
<dbReference type="PROSITE" id="PS00194">
    <property type="entry name" value="THIOREDOXIN_1"/>
    <property type="match status" value="1"/>
</dbReference>
<evidence type="ECO:0000256" key="2">
    <source>
        <dbReference type="ARBA" id="ARBA00023284"/>
    </source>
</evidence>
<dbReference type="PROSITE" id="PS51352">
    <property type="entry name" value="THIOREDOXIN_2"/>
    <property type="match status" value="1"/>
</dbReference>
<dbReference type="EMBL" id="QPIG01000001">
    <property type="protein sequence ID" value="RCU58700.1"/>
    <property type="molecule type" value="Genomic_DNA"/>
</dbReference>
<dbReference type="Pfam" id="PF13098">
    <property type="entry name" value="Thioredoxin_2"/>
    <property type="match status" value="1"/>
</dbReference>
<evidence type="ECO:0000256" key="1">
    <source>
        <dbReference type="ARBA" id="ARBA00022729"/>
    </source>
</evidence>
<dbReference type="AlphaFoldDB" id="A0A368P8R7"/>
<dbReference type="Proteomes" id="UP000252249">
    <property type="component" value="Unassembled WGS sequence"/>
</dbReference>
<accession>A0A368P8R7</accession>
<dbReference type="RefSeq" id="WP_113966222.1">
    <property type="nucleotide sequence ID" value="NZ_JAWVXR010000003.1"/>
</dbReference>
<dbReference type="InterPro" id="IPR012336">
    <property type="entry name" value="Thioredoxin-like_fold"/>
</dbReference>
<keyword evidence="2" id="KW-0676">Redox-active center</keyword>
<evidence type="ECO:0000313" key="6">
    <source>
        <dbReference type="Proteomes" id="UP000252249"/>
    </source>
</evidence>
<dbReference type="PANTHER" id="PTHR15337:SF11">
    <property type="entry name" value="THIOREDOXIN DOMAIN-CONTAINING PROTEIN"/>
    <property type="match status" value="1"/>
</dbReference>
<proteinExistence type="predicted"/>